<name>A0ABC8WYA3_9POAL</name>
<dbReference type="CDD" id="cd00121">
    <property type="entry name" value="MATH"/>
    <property type="match status" value="1"/>
</dbReference>
<dbReference type="InterPro" id="IPR011333">
    <property type="entry name" value="SKP1/BTB/POZ_sf"/>
</dbReference>
<dbReference type="InterPro" id="IPR002083">
    <property type="entry name" value="MATH/TRAF_dom"/>
</dbReference>
<reference evidence="5 6" key="2">
    <citation type="submission" date="2024-10" db="EMBL/GenBank/DDBJ databases">
        <authorList>
            <person name="Ryan C."/>
        </authorList>
    </citation>
    <scope>NUCLEOTIDE SEQUENCE [LARGE SCALE GENOMIC DNA]</scope>
</reference>
<gene>
    <name evidence="5" type="ORF">URODEC1_LOCUS18480</name>
</gene>
<dbReference type="PROSITE" id="PS50097">
    <property type="entry name" value="BTB"/>
    <property type="match status" value="1"/>
</dbReference>
<protein>
    <recommendedName>
        <fullName evidence="4">BTB domain-containing protein</fullName>
    </recommendedName>
</protein>
<dbReference type="SUPFAM" id="SSF54695">
    <property type="entry name" value="POZ domain"/>
    <property type="match status" value="1"/>
</dbReference>
<sequence>MPTFDSASAIFGGRETGRHLLRIEGYSHIKGALRNGERVESPNPNPSPPGAARDASGFSKFSPNSSYGSGIIAFIHKESLEASEYLVDDCFKIGCEISVAEQPRTENRGLGLATTMSAAAVPAPPSDLHRHLGDLLVAQDGADVAFQVAGETFRAHSYILAARSPVFRAELDGVMREQSTSAGVGGLRADRWHDASSVRGLAAFRVHRFVAGDGGERKGDVQMLEAAGRYGMQRLKLICEEKLCTCLDTDTVATTMVLAEQRRCHGLKTACIEFIKKSPPQALDAVMATDGFENLVKIYPALLGELFSKLAARG</sequence>
<organism evidence="5 6">
    <name type="scientific">Urochloa decumbens</name>
    <dbReference type="NCBI Taxonomy" id="240449"/>
    <lineage>
        <taxon>Eukaryota</taxon>
        <taxon>Viridiplantae</taxon>
        <taxon>Streptophyta</taxon>
        <taxon>Embryophyta</taxon>
        <taxon>Tracheophyta</taxon>
        <taxon>Spermatophyta</taxon>
        <taxon>Magnoliopsida</taxon>
        <taxon>Liliopsida</taxon>
        <taxon>Poales</taxon>
        <taxon>Poaceae</taxon>
        <taxon>PACMAD clade</taxon>
        <taxon>Panicoideae</taxon>
        <taxon>Panicodae</taxon>
        <taxon>Paniceae</taxon>
        <taxon>Melinidinae</taxon>
        <taxon>Urochloa</taxon>
    </lineage>
</organism>
<feature type="region of interest" description="Disordered" evidence="3">
    <location>
        <begin position="33"/>
        <end position="58"/>
    </location>
</feature>
<evidence type="ECO:0000256" key="1">
    <source>
        <dbReference type="ARBA" id="ARBA00004906"/>
    </source>
</evidence>
<dbReference type="InterPro" id="IPR045005">
    <property type="entry name" value="BPM1-6"/>
</dbReference>
<evidence type="ECO:0000256" key="2">
    <source>
        <dbReference type="ARBA" id="ARBA00010846"/>
    </source>
</evidence>
<dbReference type="EMBL" id="OZ075123">
    <property type="protein sequence ID" value="CAL4917276.1"/>
    <property type="molecule type" value="Genomic_DNA"/>
</dbReference>
<reference evidence="6" key="1">
    <citation type="submission" date="2024-06" db="EMBL/GenBank/DDBJ databases">
        <authorList>
            <person name="Ryan C."/>
        </authorList>
    </citation>
    <scope>NUCLEOTIDE SEQUENCE [LARGE SCALE GENOMIC DNA]</scope>
</reference>
<dbReference type="PANTHER" id="PTHR26379">
    <property type="entry name" value="BTB/POZ AND MATH DOMAIN-CONTAINING PROTEIN 1"/>
    <property type="match status" value="1"/>
</dbReference>
<dbReference type="InterPro" id="IPR000210">
    <property type="entry name" value="BTB/POZ_dom"/>
</dbReference>
<dbReference type="SMART" id="SM00225">
    <property type="entry name" value="BTB"/>
    <property type="match status" value="1"/>
</dbReference>
<evidence type="ECO:0000256" key="3">
    <source>
        <dbReference type="SAM" id="MobiDB-lite"/>
    </source>
</evidence>
<feature type="domain" description="BTB" evidence="4">
    <location>
        <begin position="142"/>
        <end position="204"/>
    </location>
</feature>
<dbReference type="Gene3D" id="3.30.710.10">
    <property type="entry name" value="Potassium Channel Kv1.1, Chain A"/>
    <property type="match status" value="1"/>
</dbReference>
<dbReference type="Gene3D" id="1.25.40.420">
    <property type="match status" value="1"/>
</dbReference>
<dbReference type="SUPFAM" id="SSF49599">
    <property type="entry name" value="TRAF domain-like"/>
    <property type="match status" value="1"/>
</dbReference>
<comment type="pathway">
    <text evidence="1">Protein modification; protein ubiquitination.</text>
</comment>
<accession>A0ABC8WYA3</accession>
<dbReference type="Proteomes" id="UP001497457">
    <property type="component" value="Chromosome 13rd"/>
</dbReference>
<dbReference type="Pfam" id="PF00651">
    <property type="entry name" value="BTB"/>
    <property type="match status" value="1"/>
</dbReference>
<dbReference type="AlphaFoldDB" id="A0ABC8WYA3"/>
<proteinExistence type="inferred from homology"/>
<evidence type="ECO:0000313" key="6">
    <source>
        <dbReference type="Proteomes" id="UP001497457"/>
    </source>
</evidence>
<evidence type="ECO:0000313" key="5">
    <source>
        <dbReference type="EMBL" id="CAL4917276.1"/>
    </source>
</evidence>
<keyword evidence="6" id="KW-1185">Reference proteome</keyword>
<dbReference type="PANTHER" id="PTHR26379:SF422">
    <property type="entry name" value="BTB DOMAIN-CONTAINING PROTEIN"/>
    <property type="match status" value="1"/>
</dbReference>
<comment type="similarity">
    <text evidence="2">Belongs to the Tdpoz family.</text>
</comment>
<evidence type="ECO:0000259" key="4">
    <source>
        <dbReference type="PROSITE" id="PS50097"/>
    </source>
</evidence>
<dbReference type="InterPro" id="IPR056423">
    <property type="entry name" value="BACK_BPM_SPOP"/>
</dbReference>
<dbReference type="InterPro" id="IPR008974">
    <property type="entry name" value="TRAF-like"/>
</dbReference>
<dbReference type="Pfam" id="PF24570">
    <property type="entry name" value="BACK_BPM_SPOP"/>
    <property type="match status" value="1"/>
</dbReference>
<dbReference type="Gene3D" id="2.60.210.10">
    <property type="entry name" value="Apoptosis, Tumor Necrosis Factor Receptor Associated Protein 2, Chain A"/>
    <property type="match status" value="1"/>
</dbReference>